<dbReference type="SUPFAM" id="SSF89360">
    <property type="entry name" value="HesB-like domain"/>
    <property type="match status" value="1"/>
</dbReference>
<name>A0A1D1ZBS0_9ARAE</name>
<comment type="similarity">
    <text evidence="2">Belongs to the HesB/IscA family.</text>
</comment>
<keyword evidence="5" id="KW-0496">Mitochondrion</keyword>
<evidence type="ECO:0000259" key="6">
    <source>
        <dbReference type="Pfam" id="PF01521"/>
    </source>
</evidence>
<dbReference type="Gene3D" id="2.60.300.12">
    <property type="entry name" value="HesB-like domain"/>
    <property type="match status" value="1"/>
</dbReference>
<accession>A0A1D1ZBS0</accession>
<proteinExistence type="inferred from homology"/>
<dbReference type="InterPro" id="IPR035903">
    <property type="entry name" value="HesB-like_dom_sf"/>
</dbReference>
<dbReference type="NCBIfam" id="TIGR00049">
    <property type="entry name" value="iron-sulfur cluster assembly accessory protein"/>
    <property type="match status" value="1"/>
</dbReference>
<dbReference type="GO" id="GO:0051539">
    <property type="term" value="F:4 iron, 4 sulfur cluster binding"/>
    <property type="evidence" value="ECO:0007669"/>
    <property type="project" value="TreeGrafter"/>
</dbReference>
<dbReference type="GO" id="GO:0051537">
    <property type="term" value="F:2 iron, 2 sulfur cluster binding"/>
    <property type="evidence" value="ECO:0007669"/>
    <property type="project" value="TreeGrafter"/>
</dbReference>
<keyword evidence="4" id="KW-0408">Iron</keyword>
<keyword evidence="3" id="KW-0479">Metal-binding</keyword>
<dbReference type="FunFam" id="2.60.300.12:FF:000006">
    <property type="entry name" value="Iron-sulfur cluster assembly 2 mitochondrial"/>
    <property type="match status" value="1"/>
</dbReference>
<dbReference type="PANTHER" id="PTHR43011">
    <property type="entry name" value="IRON-SULFUR CLUSTER ASSEMBLY 2 HOMOLOG, MITOCHONDRIAL"/>
    <property type="match status" value="1"/>
</dbReference>
<feature type="domain" description="Core" evidence="6">
    <location>
        <begin position="49"/>
        <end position="150"/>
    </location>
</feature>
<dbReference type="InterPro" id="IPR016092">
    <property type="entry name" value="ATAP"/>
</dbReference>
<protein>
    <submittedName>
        <fullName evidence="7">Iron-sulfur assembly protein IscA-like 2, mitochondrial</fullName>
    </submittedName>
</protein>
<dbReference type="GO" id="GO:0120510">
    <property type="term" value="C:mitochondrial [4Fe-4S] assembly complex"/>
    <property type="evidence" value="ECO:0007669"/>
    <property type="project" value="UniProtKB-ARBA"/>
</dbReference>
<evidence type="ECO:0000256" key="3">
    <source>
        <dbReference type="ARBA" id="ARBA00022723"/>
    </source>
</evidence>
<evidence type="ECO:0000256" key="4">
    <source>
        <dbReference type="ARBA" id="ARBA00023004"/>
    </source>
</evidence>
<gene>
    <name evidence="7" type="primary">At5g03905_0</name>
    <name evidence="7" type="ORF">g.45696</name>
</gene>
<dbReference type="PANTHER" id="PTHR43011:SF1">
    <property type="entry name" value="IRON-SULFUR CLUSTER ASSEMBLY 2 HOMOLOG, MITOCHONDRIAL"/>
    <property type="match status" value="1"/>
</dbReference>
<dbReference type="AlphaFoldDB" id="A0A1D1ZBS0"/>
<comment type="subcellular location">
    <subcellularLocation>
        <location evidence="1">Mitochondrion</location>
    </subcellularLocation>
</comment>
<dbReference type="GO" id="GO:0016226">
    <property type="term" value="P:iron-sulfur cluster assembly"/>
    <property type="evidence" value="ECO:0007669"/>
    <property type="project" value="InterPro"/>
</dbReference>
<dbReference type="EMBL" id="GDJX01003592">
    <property type="protein sequence ID" value="JAT64344.1"/>
    <property type="molecule type" value="Transcribed_RNA"/>
</dbReference>
<dbReference type="Pfam" id="PF01521">
    <property type="entry name" value="Fe-S_biosyn"/>
    <property type="match status" value="1"/>
</dbReference>
<organism evidence="7">
    <name type="scientific">Anthurium amnicola</name>
    <dbReference type="NCBI Taxonomy" id="1678845"/>
    <lineage>
        <taxon>Eukaryota</taxon>
        <taxon>Viridiplantae</taxon>
        <taxon>Streptophyta</taxon>
        <taxon>Embryophyta</taxon>
        <taxon>Tracheophyta</taxon>
        <taxon>Spermatophyta</taxon>
        <taxon>Magnoliopsida</taxon>
        <taxon>Liliopsida</taxon>
        <taxon>Araceae</taxon>
        <taxon>Pothoideae</taxon>
        <taxon>Potheae</taxon>
        <taxon>Anthurium</taxon>
    </lineage>
</organism>
<dbReference type="InterPro" id="IPR000361">
    <property type="entry name" value="ATAP_core_dom"/>
</dbReference>
<dbReference type="GO" id="GO:0005506">
    <property type="term" value="F:iron ion binding"/>
    <property type="evidence" value="ECO:0007669"/>
    <property type="project" value="TreeGrafter"/>
</dbReference>
<sequence>MASARSLLRSIAPSLYARIGKSHHHRKLLSSAALQETSSSPAGQDDGVHMTENCIRRMKELHFKEESNKGKMLRLSVENGGCSGFQYVFGLEDKRNEDDRVFEKEGIKLVVDNISYDFVKGASVDYVEELIRSAFLVSTNPSAVGGCSCKSSFMVKELP</sequence>
<reference evidence="7" key="1">
    <citation type="submission" date="2015-07" db="EMBL/GenBank/DDBJ databases">
        <title>Transcriptome Assembly of Anthurium amnicola.</title>
        <authorList>
            <person name="Suzuki J."/>
        </authorList>
    </citation>
    <scope>NUCLEOTIDE SEQUENCE</scope>
</reference>
<evidence type="ECO:0000313" key="7">
    <source>
        <dbReference type="EMBL" id="JAT64344.1"/>
    </source>
</evidence>
<evidence type="ECO:0000256" key="5">
    <source>
        <dbReference type="ARBA" id="ARBA00023128"/>
    </source>
</evidence>
<evidence type="ECO:0000256" key="2">
    <source>
        <dbReference type="ARBA" id="ARBA00006718"/>
    </source>
</evidence>
<evidence type="ECO:0000256" key="1">
    <source>
        <dbReference type="ARBA" id="ARBA00004173"/>
    </source>
</evidence>